<dbReference type="Gene3D" id="3.30.1490.40">
    <property type="match status" value="1"/>
</dbReference>
<organism evidence="2 3">
    <name type="scientific">Papaver nudicaule</name>
    <name type="common">Iceland poppy</name>
    <dbReference type="NCBI Taxonomy" id="74823"/>
    <lineage>
        <taxon>Eukaryota</taxon>
        <taxon>Viridiplantae</taxon>
        <taxon>Streptophyta</taxon>
        <taxon>Embryophyta</taxon>
        <taxon>Tracheophyta</taxon>
        <taxon>Spermatophyta</taxon>
        <taxon>Magnoliopsida</taxon>
        <taxon>Ranunculales</taxon>
        <taxon>Papaveraceae</taxon>
        <taxon>Papaveroideae</taxon>
        <taxon>Papaver</taxon>
    </lineage>
</organism>
<evidence type="ECO:0000259" key="1">
    <source>
        <dbReference type="PROSITE" id="PS50829"/>
    </source>
</evidence>
<sequence length="162" mass="18419">MNLIFIAFDFQLRSAASVSVNCTKLEVDVVKEEKNQSLSNGMDKQQAIIEDDKQRNNETINLILNKGQDKVAKKEKAVVIDLDKDDGDACANLIRCNPERSIWHYLDPSGKVQGPFAMSLFKVWKSKHFFTPEFKVWRAGQTKEEAILLTDALSQVFPENSR</sequence>
<dbReference type="Proteomes" id="UP001177140">
    <property type="component" value="Unassembled WGS sequence"/>
</dbReference>
<dbReference type="InterPro" id="IPR045894">
    <property type="entry name" value="At5g08430-like"/>
</dbReference>
<dbReference type="Pfam" id="PF02213">
    <property type="entry name" value="GYF"/>
    <property type="match status" value="1"/>
</dbReference>
<dbReference type="PROSITE" id="PS50829">
    <property type="entry name" value="GYF"/>
    <property type="match status" value="1"/>
</dbReference>
<evidence type="ECO:0000313" key="2">
    <source>
        <dbReference type="EMBL" id="MCL7023433.1"/>
    </source>
</evidence>
<keyword evidence="3" id="KW-1185">Reference proteome</keyword>
<dbReference type="PANTHER" id="PTHR46851">
    <property type="entry name" value="OS01G0884500 PROTEIN"/>
    <property type="match status" value="1"/>
</dbReference>
<dbReference type="PANTHER" id="PTHR46851:SF11">
    <property type="entry name" value="GYF DOMAIN-CONTAINING PROTEIN"/>
    <property type="match status" value="1"/>
</dbReference>
<feature type="domain" description="GYF" evidence="1">
    <location>
        <begin position="100"/>
        <end position="154"/>
    </location>
</feature>
<dbReference type="InterPro" id="IPR003169">
    <property type="entry name" value="GYF"/>
</dbReference>
<dbReference type="AlphaFoldDB" id="A0AA41V3G6"/>
<dbReference type="InterPro" id="IPR035445">
    <property type="entry name" value="GYF-like_dom_sf"/>
</dbReference>
<dbReference type="EMBL" id="JAJJMA010022143">
    <property type="protein sequence ID" value="MCL7023433.1"/>
    <property type="molecule type" value="Genomic_DNA"/>
</dbReference>
<dbReference type="SUPFAM" id="SSF55277">
    <property type="entry name" value="GYF domain"/>
    <property type="match status" value="1"/>
</dbReference>
<dbReference type="SMART" id="SM00444">
    <property type="entry name" value="GYF"/>
    <property type="match status" value="1"/>
</dbReference>
<reference evidence="2" key="1">
    <citation type="submission" date="2022-03" db="EMBL/GenBank/DDBJ databases">
        <title>A functionally conserved STORR gene fusion in Papaver species that diverged 16.8 million years ago.</title>
        <authorList>
            <person name="Catania T."/>
        </authorList>
    </citation>
    <scope>NUCLEOTIDE SEQUENCE</scope>
    <source>
        <strain evidence="2">S-191538</strain>
    </source>
</reference>
<gene>
    <name evidence="2" type="ORF">MKW94_014281</name>
</gene>
<protein>
    <recommendedName>
        <fullName evidence="1">GYF domain-containing protein</fullName>
    </recommendedName>
</protein>
<evidence type="ECO:0000313" key="3">
    <source>
        <dbReference type="Proteomes" id="UP001177140"/>
    </source>
</evidence>
<comment type="caution">
    <text evidence="2">The sequence shown here is derived from an EMBL/GenBank/DDBJ whole genome shotgun (WGS) entry which is preliminary data.</text>
</comment>
<accession>A0AA41V3G6</accession>
<proteinExistence type="predicted"/>
<name>A0AA41V3G6_PAPNU</name>